<dbReference type="AlphaFoldDB" id="A0ABC8TP52"/>
<dbReference type="EMBL" id="CAUOFW020005281">
    <property type="protein sequence ID" value="CAK9169405.1"/>
    <property type="molecule type" value="Genomic_DNA"/>
</dbReference>
<feature type="transmembrane region" description="Helical" evidence="2">
    <location>
        <begin position="214"/>
        <end position="234"/>
    </location>
</feature>
<keyword evidence="5" id="KW-1185">Reference proteome</keyword>
<reference evidence="4 5" key="1">
    <citation type="submission" date="2024-02" db="EMBL/GenBank/DDBJ databases">
        <authorList>
            <person name="Vignale AGUSTIN F."/>
            <person name="Sosa J E."/>
            <person name="Modenutti C."/>
        </authorList>
    </citation>
    <scope>NUCLEOTIDE SEQUENCE [LARGE SCALE GENOMIC DNA]</scope>
</reference>
<keyword evidence="2" id="KW-0812">Transmembrane</keyword>
<gene>
    <name evidence="3" type="ORF">ILEXP_LOCUS31107</name>
    <name evidence="4" type="ORF">ILEXP_LOCUS38849</name>
</gene>
<dbReference type="EMBL" id="CAUOFW020003829">
    <property type="protein sequence ID" value="CAK9162255.1"/>
    <property type="molecule type" value="Genomic_DNA"/>
</dbReference>
<protein>
    <recommendedName>
        <fullName evidence="6">Ubiquitin-specific protease family C19-related protein</fullName>
    </recommendedName>
</protein>
<dbReference type="InterPro" id="IPR040339">
    <property type="entry name" value="At1g16860-like"/>
</dbReference>
<proteinExistence type="predicted"/>
<dbReference type="PANTHER" id="PTHR33709:SF4">
    <property type="entry name" value="OS08G0230200 PROTEIN"/>
    <property type="match status" value="1"/>
</dbReference>
<feature type="compositionally biased region" description="Polar residues" evidence="1">
    <location>
        <begin position="1"/>
        <end position="14"/>
    </location>
</feature>
<comment type="caution">
    <text evidence="4">The sequence shown here is derived from an EMBL/GenBank/DDBJ whole genome shotgun (WGS) entry which is preliminary data.</text>
</comment>
<keyword evidence="2" id="KW-1133">Transmembrane helix</keyword>
<accession>A0ABC8TP52</accession>
<organism evidence="4 5">
    <name type="scientific">Ilex paraguariensis</name>
    <name type="common">yerba mate</name>
    <dbReference type="NCBI Taxonomy" id="185542"/>
    <lineage>
        <taxon>Eukaryota</taxon>
        <taxon>Viridiplantae</taxon>
        <taxon>Streptophyta</taxon>
        <taxon>Embryophyta</taxon>
        <taxon>Tracheophyta</taxon>
        <taxon>Spermatophyta</taxon>
        <taxon>Magnoliopsida</taxon>
        <taxon>eudicotyledons</taxon>
        <taxon>Gunneridae</taxon>
        <taxon>Pentapetalae</taxon>
        <taxon>asterids</taxon>
        <taxon>campanulids</taxon>
        <taxon>Aquifoliales</taxon>
        <taxon>Aquifoliaceae</taxon>
        <taxon>Ilex</taxon>
    </lineage>
</organism>
<name>A0ABC8TP52_9AQUA</name>
<evidence type="ECO:0000256" key="2">
    <source>
        <dbReference type="SAM" id="Phobius"/>
    </source>
</evidence>
<feature type="compositionally biased region" description="Polar residues" evidence="1">
    <location>
        <begin position="66"/>
        <end position="75"/>
    </location>
</feature>
<evidence type="ECO:0000313" key="4">
    <source>
        <dbReference type="EMBL" id="CAK9169405.1"/>
    </source>
</evidence>
<evidence type="ECO:0000313" key="3">
    <source>
        <dbReference type="EMBL" id="CAK9162255.1"/>
    </source>
</evidence>
<feature type="region of interest" description="Disordered" evidence="1">
    <location>
        <begin position="1"/>
        <end position="141"/>
    </location>
</feature>
<dbReference type="Proteomes" id="UP001642360">
    <property type="component" value="Unassembled WGS sequence"/>
</dbReference>
<evidence type="ECO:0000313" key="5">
    <source>
        <dbReference type="Proteomes" id="UP001642360"/>
    </source>
</evidence>
<sequence>MGSRFPSHQLSNGLYVSGRPEQPKERPPTMSSVAMPYTGGDIKKSGELGKMFDIPGDSSRSRKSGPINNAPSRTGSFGGAASHSGQLNSVNRMGSVSSGSVPSSVSLKKTNSGPLSKHGEPMKKSSGPQAGGATAVSRQNSGPLLPVLPATGLITSGPISSGPLNSSGAPRKVSGQLDSTGSLKLHSISMVHNQAVTHLSQEEEYSFRKSFPKAILWSIILLFVMGFIAGGFILGAVHNSILLIVVVILFVAVGTVFTWNTCWGRRAITGFIARYPDAELRTARDGQFVKVSGVVTCGNVPLESSFQKVPRCVYTSTSLYEYRGWDSKAANPTHRRFTWGIRSLERHVVDFYISDFQSGLRALVKTGYGARVTPYVDESVVVDINQSNRDMSPEFIRWMGERKLSSDDRIMRLKEGYIKEGSTVSVMGVVQRNDNVLMIVPPPEPFSTGCQWAKCILPASLEGIILRCEDSSKIDVIPV</sequence>
<evidence type="ECO:0008006" key="6">
    <source>
        <dbReference type="Google" id="ProtNLM"/>
    </source>
</evidence>
<evidence type="ECO:0000256" key="1">
    <source>
        <dbReference type="SAM" id="MobiDB-lite"/>
    </source>
</evidence>
<feature type="compositionally biased region" description="Polar residues" evidence="1">
    <location>
        <begin position="83"/>
        <end position="92"/>
    </location>
</feature>
<feature type="transmembrane region" description="Helical" evidence="2">
    <location>
        <begin position="240"/>
        <end position="259"/>
    </location>
</feature>
<dbReference type="PANTHER" id="PTHR33709">
    <property type="entry name" value="OSJNBA0035M09.9 PROTEIN"/>
    <property type="match status" value="1"/>
</dbReference>
<feature type="compositionally biased region" description="Low complexity" evidence="1">
    <location>
        <begin position="94"/>
        <end position="106"/>
    </location>
</feature>
<keyword evidence="2" id="KW-0472">Membrane</keyword>